<dbReference type="InterPro" id="IPR018946">
    <property type="entry name" value="PhoD-like_MPP"/>
</dbReference>
<accession>D8LTV8</accession>
<dbReference type="PANTHER" id="PTHR37031:SF2">
    <property type="entry name" value="PHOD-LIKE PHOSPHATASE METALLOPHOSPHATASE DOMAIN-CONTAINING PROTEIN"/>
    <property type="match status" value="1"/>
</dbReference>
<dbReference type="Pfam" id="PF09423">
    <property type="entry name" value="PhoD"/>
    <property type="match status" value="1"/>
</dbReference>
<feature type="domain" description="PhoD-like phosphatase metallophosphatase" evidence="1">
    <location>
        <begin position="116"/>
        <end position="411"/>
    </location>
</feature>
<gene>
    <name evidence="2" type="ORF">Esi_0009_0211</name>
</gene>
<dbReference type="EMBL" id="FN649137">
    <property type="protein sequence ID" value="CBN74005.1"/>
    <property type="molecule type" value="Genomic_DNA"/>
</dbReference>
<dbReference type="InParanoid" id="D8LTV8"/>
<dbReference type="SUPFAM" id="SSF56300">
    <property type="entry name" value="Metallo-dependent phosphatases"/>
    <property type="match status" value="1"/>
</dbReference>
<proteinExistence type="predicted"/>
<dbReference type="OMA" id="HEAINRM"/>
<dbReference type="InterPro" id="IPR038607">
    <property type="entry name" value="PhoD-like_sf"/>
</dbReference>
<reference evidence="2 3" key="1">
    <citation type="journal article" date="2010" name="Nature">
        <title>The Ectocarpus genome and the independent evolution of multicellularity in brown algae.</title>
        <authorList>
            <person name="Cock J.M."/>
            <person name="Sterck L."/>
            <person name="Rouze P."/>
            <person name="Scornet D."/>
            <person name="Allen A.E."/>
            <person name="Amoutzias G."/>
            <person name="Anthouard V."/>
            <person name="Artiguenave F."/>
            <person name="Aury J.M."/>
            <person name="Badger J.H."/>
            <person name="Beszteri B."/>
            <person name="Billiau K."/>
            <person name="Bonnet E."/>
            <person name="Bothwell J.H."/>
            <person name="Bowler C."/>
            <person name="Boyen C."/>
            <person name="Brownlee C."/>
            <person name="Carrano C.J."/>
            <person name="Charrier B."/>
            <person name="Cho G.Y."/>
            <person name="Coelho S.M."/>
            <person name="Collen J."/>
            <person name="Corre E."/>
            <person name="Da Silva C."/>
            <person name="Delage L."/>
            <person name="Delaroque N."/>
            <person name="Dittami S.M."/>
            <person name="Doulbeau S."/>
            <person name="Elias M."/>
            <person name="Farnham G."/>
            <person name="Gachon C.M."/>
            <person name="Gschloessl B."/>
            <person name="Heesch S."/>
            <person name="Jabbari K."/>
            <person name="Jubin C."/>
            <person name="Kawai H."/>
            <person name="Kimura K."/>
            <person name="Kloareg B."/>
            <person name="Kupper F.C."/>
            <person name="Lang D."/>
            <person name="Le Bail A."/>
            <person name="Leblanc C."/>
            <person name="Lerouge P."/>
            <person name="Lohr M."/>
            <person name="Lopez P.J."/>
            <person name="Martens C."/>
            <person name="Maumus F."/>
            <person name="Michel G."/>
            <person name="Miranda-Saavedra D."/>
            <person name="Morales J."/>
            <person name="Moreau H."/>
            <person name="Motomura T."/>
            <person name="Nagasato C."/>
            <person name="Napoli C.A."/>
            <person name="Nelson D.R."/>
            <person name="Nyvall-Collen P."/>
            <person name="Peters A.F."/>
            <person name="Pommier C."/>
            <person name="Potin P."/>
            <person name="Poulain J."/>
            <person name="Quesneville H."/>
            <person name="Read B."/>
            <person name="Rensing S.A."/>
            <person name="Ritter A."/>
            <person name="Rousvoal S."/>
            <person name="Samanta M."/>
            <person name="Samson G."/>
            <person name="Schroeder D.C."/>
            <person name="Segurens B."/>
            <person name="Strittmatter M."/>
            <person name="Tonon T."/>
            <person name="Tregear J.W."/>
            <person name="Valentin K."/>
            <person name="von Dassow P."/>
            <person name="Yamagishi T."/>
            <person name="Van de Peer Y."/>
            <person name="Wincker P."/>
        </authorList>
    </citation>
    <scope>NUCLEOTIDE SEQUENCE [LARGE SCALE GENOMIC DNA]</scope>
    <source>
        <strain evidence="3">Ec32 / CCAP1310/4</strain>
    </source>
</reference>
<dbReference type="CDD" id="cd07389">
    <property type="entry name" value="MPP_PhoD"/>
    <property type="match status" value="1"/>
</dbReference>
<organism evidence="2 3">
    <name type="scientific">Ectocarpus siliculosus</name>
    <name type="common">Brown alga</name>
    <name type="synonym">Conferva siliculosa</name>
    <dbReference type="NCBI Taxonomy" id="2880"/>
    <lineage>
        <taxon>Eukaryota</taxon>
        <taxon>Sar</taxon>
        <taxon>Stramenopiles</taxon>
        <taxon>Ochrophyta</taxon>
        <taxon>PX clade</taxon>
        <taxon>Phaeophyceae</taxon>
        <taxon>Ectocarpales</taxon>
        <taxon>Ectocarpaceae</taxon>
        <taxon>Ectocarpus</taxon>
    </lineage>
</organism>
<dbReference type="EMBL" id="FN649732">
    <property type="protein sequence ID" value="CBN74005.1"/>
    <property type="molecule type" value="Genomic_DNA"/>
</dbReference>
<dbReference type="PANTHER" id="PTHR37031">
    <property type="entry name" value="METALLOPHOSPHATASE BINDING DOMAIN PROTEIN"/>
    <property type="match status" value="1"/>
</dbReference>
<keyword evidence="3" id="KW-1185">Reference proteome</keyword>
<evidence type="ECO:0000313" key="3">
    <source>
        <dbReference type="Proteomes" id="UP000002630"/>
    </source>
</evidence>
<dbReference type="Proteomes" id="UP000002630">
    <property type="component" value="Linkage Group LG07"/>
</dbReference>
<evidence type="ECO:0000259" key="1">
    <source>
        <dbReference type="Pfam" id="PF09423"/>
    </source>
</evidence>
<sequence>MAVCIDNWSLFEREPSSSGRPTPYLLGPVVGAVTETTARVLVEVATTMVVTMEAFMDGASVCNVSQEVRAKTPTVFKLNHFLPAKRVRVTVNVGEFGQEREAQFTTTSDKSQWKIASVSCNCFKFVEKVALWDRLARVAGDLDCVLHLGDQIYADTDFGAKKAGGVGFESAWESCLLILEPLARSDWDSKREDLLECYRKTYRTTWNMPAVATVLASAANYMICDDHEFVDNLGDNPEHSDTSTVEFYVAKVGYQAYCEYQMQLLRDVDVQDTRVKPFYAWKLSPKVGFFMTDNRIERTLHRQDRPDAEWVDREFMGPDQWDRIKEAFSADFAECQTVFFGTPTPLVFISQSATGVAEKVIVDAKGTWGNKDFISEQKAALSLLNSWQLARPNRAAITLGGDLHLGGFTDSWHDESDVPLHQMTASAIGNMPEKDLDAVKEMVIRGVMHADENLFAFKVKHHEWIYGPNYGMVDLLLPKGSNRPDITLTLVPHVGDPKIRNLELGSADVEVKKAGQSAASRSAHVTAKIMAVPPLGPDGQPQAPAAGGCKCACTVS</sequence>
<dbReference type="OrthoDB" id="2419400at2759"/>
<dbReference type="InterPro" id="IPR029052">
    <property type="entry name" value="Metallo-depent_PP-like"/>
</dbReference>
<evidence type="ECO:0000313" key="2">
    <source>
        <dbReference type="EMBL" id="CBN74005.1"/>
    </source>
</evidence>
<name>D8LTV8_ECTSI</name>
<dbReference type="Gene3D" id="3.60.21.70">
    <property type="entry name" value="PhoD-like phosphatase"/>
    <property type="match status" value="1"/>
</dbReference>
<dbReference type="AlphaFoldDB" id="D8LTV8"/>
<protein>
    <recommendedName>
        <fullName evidence="1">PhoD-like phosphatase metallophosphatase domain-containing protein</fullName>
    </recommendedName>
</protein>